<dbReference type="PANTHER" id="PTHR21043:SF0">
    <property type="entry name" value="MITOCHONDRIAL ASSEMBLY OF RIBOSOMAL LARGE SUBUNIT PROTEIN 1"/>
    <property type="match status" value="1"/>
</dbReference>
<dbReference type="Pfam" id="PF02410">
    <property type="entry name" value="RsfS"/>
    <property type="match status" value="1"/>
</dbReference>
<evidence type="ECO:0000256" key="2">
    <source>
        <dbReference type="HAMAP-Rule" id="MF_01477"/>
    </source>
</evidence>
<dbReference type="OrthoDB" id="9793681at2"/>
<organism evidence="3 4">
    <name type="scientific">Campylobacter cuniculorum DSM 23162 = LMG 24588</name>
    <dbReference type="NCBI Taxonomy" id="1121267"/>
    <lineage>
        <taxon>Bacteria</taxon>
        <taxon>Pseudomonadati</taxon>
        <taxon>Campylobacterota</taxon>
        <taxon>Epsilonproteobacteria</taxon>
        <taxon>Campylobacterales</taxon>
        <taxon>Campylobacteraceae</taxon>
        <taxon>Campylobacter</taxon>
    </lineage>
</organism>
<comment type="similarity">
    <text evidence="1 2">Belongs to the Iojap/RsfS family.</text>
</comment>
<protein>
    <recommendedName>
        <fullName evidence="2">Ribosomal silencing factor RsfS</fullName>
    </recommendedName>
</protein>
<sequence>MQKRIASIVKILDEKKAEDIKVVDMSEEEYFVSFVIICTSLGQKHTLALIDELQTKLKNEEFLHIESGEEWSVLDLADIMIHIFDENLRKIYQIENLLDELKKGKFNPSKTL</sequence>
<dbReference type="GO" id="GO:0042256">
    <property type="term" value="P:cytosolic ribosome assembly"/>
    <property type="evidence" value="ECO:0007669"/>
    <property type="project" value="UniProtKB-UniRule"/>
</dbReference>
<keyword evidence="2" id="KW-0678">Repressor</keyword>
<name>A0A1W6BVQ1_9BACT</name>
<dbReference type="NCBIfam" id="TIGR00090">
    <property type="entry name" value="rsfS_iojap_ybeB"/>
    <property type="match status" value="1"/>
</dbReference>
<proteinExistence type="inferred from homology"/>
<keyword evidence="2" id="KW-0963">Cytoplasm</keyword>
<comment type="subunit">
    <text evidence="2">Interacts with ribosomal protein uL14 (rplN).</text>
</comment>
<evidence type="ECO:0000256" key="1">
    <source>
        <dbReference type="ARBA" id="ARBA00010574"/>
    </source>
</evidence>
<dbReference type="InterPro" id="IPR043519">
    <property type="entry name" value="NT_sf"/>
</dbReference>
<gene>
    <name evidence="2 3" type="primary">rsfS</name>
    <name evidence="3" type="ORF">CCUN_0549</name>
</gene>
<comment type="subcellular location">
    <subcellularLocation>
        <location evidence="2">Cytoplasm</location>
    </subcellularLocation>
</comment>
<comment type="function">
    <text evidence="2">Functions as a ribosomal silencing factor. Interacts with ribosomal protein uL14 (rplN), blocking formation of intersubunit bridge B8. Prevents association of the 30S and 50S ribosomal subunits and the formation of functional ribosomes, thus repressing translation.</text>
</comment>
<dbReference type="SUPFAM" id="SSF81301">
    <property type="entry name" value="Nucleotidyltransferase"/>
    <property type="match status" value="1"/>
</dbReference>
<reference evidence="3 4" key="1">
    <citation type="submission" date="2017-04" db="EMBL/GenBank/DDBJ databases">
        <title>Complete genome sequence of the Campylobacter cuniculorum type strain LMG24588.</title>
        <authorList>
            <person name="Miller W.G."/>
            <person name="Yee E."/>
            <person name="Revez J."/>
            <person name="Bono J.L."/>
            <person name="Rossi M."/>
        </authorList>
    </citation>
    <scope>NUCLEOTIDE SEQUENCE [LARGE SCALE GENOMIC DNA]</scope>
    <source>
        <strain evidence="3 4">LMG 24588</strain>
    </source>
</reference>
<keyword evidence="2" id="KW-0810">Translation regulation</keyword>
<dbReference type="KEGG" id="ccun:CCUN_0549"/>
<dbReference type="GO" id="GO:0017148">
    <property type="term" value="P:negative regulation of translation"/>
    <property type="evidence" value="ECO:0007669"/>
    <property type="project" value="UniProtKB-UniRule"/>
</dbReference>
<dbReference type="PANTHER" id="PTHR21043">
    <property type="entry name" value="IOJAP SUPERFAMILY ORTHOLOG"/>
    <property type="match status" value="1"/>
</dbReference>
<dbReference type="HAMAP" id="MF_01477">
    <property type="entry name" value="Iojap_RsfS"/>
    <property type="match status" value="1"/>
</dbReference>
<dbReference type="Gene3D" id="3.30.460.10">
    <property type="entry name" value="Beta Polymerase, domain 2"/>
    <property type="match status" value="1"/>
</dbReference>
<dbReference type="AlphaFoldDB" id="A0A1W6BVQ1"/>
<dbReference type="RefSeq" id="WP_027306360.1">
    <property type="nucleotide sequence ID" value="NZ_CP020867.1"/>
</dbReference>
<dbReference type="GO" id="GO:0090071">
    <property type="term" value="P:negative regulation of ribosome biogenesis"/>
    <property type="evidence" value="ECO:0007669"/>
    <property type="project" value="UniProtKB-UniRule"/>
</dbReference>
<dbReference type="InterPro" id="IPR004394">
    <property type="entry name" value="Iojap/RsfS/C7orf30"/>
</dbReference>
<dbReference type="eggNOG" id="COG0799">
    <property type="taxonomic scope" value="Bacteria"/>
</dbReference>
<dbReference type="Proteomes" id="UP000192902">
    <property type="component" value="Chromosome"/>
</dbReference>
<evidence type="ECO:0000313" key="4">
    <source>
        <dbReference type="Proteomes" id="UP000192902"/>
    </source>
</evidence>
<dbReference type="GO" id="GO:0043023">
    <property type="term" value="F:ribosomal large subunit binding"/>
    <property type="evidence" value="ECO:0007669"/>
    <property type="project" value="TreeGrafter"/>
</dbReference>
<dbReference type="EMBL" id="CP020867">
    <property type="protein sequence ID" value="ARJ56186.1"/>
    <property type="molecule type" value="Genomic_DNA"/>
</dbReference>
<evidence type="ECO:0000313" key="3">
    <source>
        <dbReference type="EMBL" id="ARJ56186.1"/>
    </source>
</evidence>
<dbReference type="STRING" id="1121267.CCUN_0549"/>
<dbReference type="GO" id="GO:0005737">
    <property type="term" value="C:cytoplasm"/>
    <property type="evidence" value="ECO:0007669"/>
    <property type="project" value="UniProtKB-SubCell"/>
</dbReference>
<accession>A0A1W6BVQ1</accession>